<dbReference type="OrthoDB" id="9785408at2"/>
<dbReference type="HOGENOM" id="CLU_085983_0_1_0"/>
<evidence type="ECO:0008006" key="3">
    <source>
        <dbReference type="Google" id="ProtNLM"/>
    </source>
</evidence>
<reference evidence="1 2" key="2">
    <citation type="journal article" date="2011" name="Stand. Genomic Sci.">
        <title>Complete genome sequence of Calditerrivibrio nitroreducens type strain (Yu37-1).</title>
        <authorList>
            <person name="Pitluck S."/>
            <person name="Sikorski J."/>
            <person name="Zeytun A."/>
            <person name="Lapidus A."/>
            <person name="Nolan M."/>
            <person name="Lucas S."/>
            <person name="Hammon N."/>
            <person name="Deshpande S."/>
            <person name="Cheng J.F."/>
            <person name="Tapia R."/>
            <person name="Han C."/>
            <person name="Goodwin L."/>
            <person name="Liolios K."/>
            <person name="Pagani I."/>
            <person name="Ivanova N."/>
            <person name="Mavromatis K."/>
            <person name="Pati A."/>
            <person name="Chen A."/>
            <person name="Palaniappan K."/>
            <person name="Hauser L."/>
            <person name="Chang Y.J."/>
            <person name="Jeffries C.D."/>
            <person name="Detter J.C."/>
            <person name="Brambilla E."/>
            <person name="Djao O.D."/>
            <person name="Rohde M."/>
            <person name="Spring S."/>
            <person name="Goker M."/>
            <person name="Woyke T."/>
            <person name="Bristow J."/>
            <person name="Eisen J.A."/>
            <person name="Markowitz V."/>
            <person name="Hugenholtz P."/>
            <person name="Kyrpides N.C."/>
            <person name="Klenk H.P."/>
            <person name="Land M."/>
        </authorList>
    </citation>
    <scope>NUCLEOTIDE SEQUENCE [LARGE SCALE GENOMIC DNA]</scope>
    <source>
        <strain evidence="2">DSM 19672 / NBRC 101217 / Yu37-1</strain>
    </source>
</reference>
<evidence type="ECO:0000313" key="1">
    <source>
        <dbReference type="EMBL" id="ADR18961.1"/>
    </source>
</evidence>
<dbReference type="ESTHER" id="calny-e4ti45">
    <property type="family name" value="BioG_Pimeloyl-ACP-methyl-esterase"/>
</dbReference>
<dbReference type="InterPro" id="IPR007398">
    <property type="entry name" value="BioG"/>
</dbReference>
<evidence type="ECO:0000313" key="2">
    <source>
        <dbReference type="Proteomes" id="UP000007039"/>
    </source>
</evidence>
<dbReference type="STRING" id="768670.Calni_1050"/>
<organism evidence="1 2">
    <name type="scientific">Calditerrivibrio nitroreducens (strain DSM 19672 / NBRC 101217 / Yu37-1)</name>
    <dbReference type="NCBI Taxonomy" id="768670"/>
    <lineage>
        <taxon>Bacteria</taxon>
        <taxon>Pseudomonadati</taxon>
        <taxon>Deferribacterota</taxon>
        <taxon>Deferribacteres</taxon>
        <taxon>Deferribacterales</taxon>
        <taxon>Calditerrivibrionaceae</taxon>
    </lineage>
</organism>
<proteinExistence type="predicted"/>
<dbReference type="AlphaFoldDB" id="E4TI45"/>
<dbReference type="Gene3D" id="3.40.50.1820">
    <property type="entry name" value="alpha/beta hydrolase"/>
    <property type="match status" value="1"/>
</dbReference>
<gene>
    <name evidence="1" type="ordered locus">Calni_1050</name>
</gene>
<sequence>MKIERVKRKKENLIIFFSGFMMNKELFNFLKLNNYDLFFIDDYRDFSIDDSFFEDIESYFKVYLISFSLGVITAADFLKGYKRYFNEAIAINGTLKPIDDFFGIPVDIFNGTLENLSEENLDRFYKRVFEKKYDMVKQYLSYDIEKAKSELISIKNFVDRGTLVENIYTKAIISEDDRIFPPSNQMSFWQREVKQIFVSGGHFPFYQFESWDDIIDADV</sequence>
<accession>E4TI45</accession>
<dbReference type="EMBL" id="CP002347">
    <property type="protein sequence ID" value="ADR18961.1"/>
    <property type="molecule type" value="Genomic_DNA"/>
</dbReference>
<dbReference type="InterPro" id="IPR029058">
    <property type="entry name" value="AB_hydrolase_fold"/>
</dbReference>
<protein>
    <recommendedName>
        <fullName evidence="3">DUF452 domain-containing protein</fullName>
    </recommendedName>
</protein>
<reference key="1">
    <citation type="submission" date="2010-11" db="EMBL/GenBank/DDBJ databases">
        <title>The complete genome of chromosome of Calditerrivibrio nitroreducens DSM 19672.</title>
        <authorList>
            <consortium name="US DOE Joint Genome Institute (JGI-PGF)"/>
            <person name="Lucas S."/>
            <person name="Copeland A."/>
            <person name="Lapidus A."/>
            <person name="Bruce D."/>
            <person name="Goodwin L."/>
            <person name="Pitluck S."/>
            <person name="Kyrpides N."/>
            <person name="Mavromatis K."/>
            <person name="Ivanova N."/>
            <person name="Mikhailova N."/>
            <person name="Zeytun A."/>
            <person name="Brettin T."/>
            <person name="Detter J.C."/>
            <person name="Tapia R."/>
            <person name="Han C."/>
            <person name="Land M."/>
            <person name="Hauser L."/>
            <person name="Markowitz V."/>
            <person name="Cheng J.-F."/>
            <person name="Hugenholtz P."/>
            <person name="Woyke T."/>
            <person name="Wu D."/>
            <person name="Spring S."/>
            <person name="Schroeder M."/>
            <person name="Brambilla E."/>
            <person name="Klenk H.-P."/>
            <person name="Eisen J.A."/>
        </authorList>
    </citation>
    <scope>NUCLEOTIDE SEQUENCE [LARGE SCALE GENOMIC DNA]</scope>
    <source>
        <strain>DSM 19672</strain>
    </source>
</reference>
<name>E4TI45_CALNY</name>
<dbReference type="SUPFAM" id="SSF53474">
    <property type="entry name" value="alpha/beta-Hydrolases"/>
    <property type="match status" value="1"/>
</dbReference>
<dbReference type="Proteomes" id="UP000007039">
    <property type="component" value="Chromosome"/>
</dbReference>
<dbReference type="RefSeq" id="WP_013451174.1">
    <property type="nucleotide sequence ID" value="NC_014758.1"/>
</dbReference>
<dbReference type="eggNOG" id="COG2830">
    <property type="taxonomic scope" value="Bacteria"/>
</dbReference>
<dbReference type="KEGG" id="cni:Calni_1050"/>
<keyword evidence="2" id="KW-1185">Reference proteome</keyword>
<dbReference type="Pfam" id="PF04301">
    <property type="entry name" value="BioG"/>
    <property type="match status" value="1"/>
</dbReference>